<sequence length="617" mass="68721">MSDRSNPRVRNLYDSDEDDNSSDDDGRGATAARQQEEEGSSLIHRIRPSDIVQLIMERNMNAQDSEEDENPLNMFAVLRRRANLLRQSISSSTSTATTNTTNTTSSSSAMNARRSGLTTTTSSTMAEPSSTTSSTTTTSSSPPPSQPSPFRVLMNPLNQRNRREAELRRMANDRQRGSGNYDENERIISFGIQPPRYSLFEILMSGQADAASHDLAQIFEHINLEKEKENIENSRPHRRIGAQQATTSTGPSTSQFFSPLYRWWNEDHALYFATDSTMDDCSVNVVSNSSLSKLHHMHRKPTHHHWQLRDLIHLSNWKCEHFVGETFQNMINIHHSSMLMRDENDDEDEFMIGLDDEDVVSHASTMNNTPRGGFHYSLQANTSAQDRGYLYYVNNNQCLMYDISKRRASPISKLGFKPTCMHVHNNLIALGGNGSELSLIDIQAGKFLCKDMSLGGQINNGCHISPLSSSTSAASNHIQIFVGNNDKTIKTVAVHNHRITTSSIQAKSPVNYCSTNADGSLLAICGDNTETVLYDVKTCLPIGTFSHAYEEAAFSLSFSPNQREIAVGSQEGTVVVWDVRKHGSNAPPLTILSTQRKNVPKKKSKRSCCEICNSSQQ</sequence>
<feature type="repeat" description="WD" evidence="1">
    <location>
        <begin position="546"/>
        <end position="580"/>
    </location>
</feature>
<dbReference type="GeneID" id="68109065"/>
<feature type="compositionally biased region" description="Acidic residues" evidence="2">
    <location>
        <begin position="14"/>
        <end position="23"/>
    </location>
</feature>
<dbReference type="PANTHER" id="PTHR43991">
    <property type="entry name" value="WD REPEAT PROTEIN (AFU_ORTHOLOGUE AFUA_8G05640)-RELATED"/>
    <property type="match status" value="1"/>
</dbReference>
<evidence type="ECO:0000313" key="4">
    <source>
        <dbReference type="Proteomes" id="UP000444721"/>
    </source>
</evidence>
<feature type="region of interest" description="Disordered" evidence="2">
    <location>
        <begin position="229"/>
        <end position="253"/>
    </location>
</feature>
<dbReference type="SMART" id="SM00320">
    <property type="entry name" value="WD40"/>
    <property type="match status" value="2"/>
</dbReference>
<keyword evidence="4" id="KW-1185">Reference proteome</keyword>
<gene>
    <name evidence="3" type="ORF">FDP41_001847</name>
</gene>
<dbReference type="VEuPathDB" id="AmoebaDB:NfTy_032620"/>
<feature type="region of interest" description="Disordered" evidence="2">
    <location>
        <begin position="1"/>
        <end position="45"/>
    </location>
</feature>
<dbReference type="OrthoDB" id="64353at2759"/>
<dbReference type="VEuPathDB" id="AmoebaDB:NF0010060"/>
<accession>A0A6A5BNW9</accession>
<evidence type="ECO:0000256" key="1">
    <source>
        <dbReference type="PROSITE-ProRule" id="PRU00221"/>
    </source>
</evidence>
<organism evidence="3 4">
    <name type="scientific">Naegleria fowleri</name>
    <name type="common">Brain eating amoeba</name>
    <dbReference type="NCBI Taxonomy" id="5763"/>
    <lineage>
        <taxon>Eukaryota</taxon>
        <taxon>Discoba</taxon>
        <taxon>Heterolobosea</taxon>
        <taxon>Tetramitia</taxon>
        <taxon>Eutetramitia</taxon>
        <taxon>Vahlkampfiidae</taxon>
        <taxon>Naegleria</taxon>
    </lineage>
</organism>
<dbReference type="VEuPathDB" id="AmoebaDB:FDP41_001847"/>
<evidence type="ECO:0000256" key="2">
    <source>
        <dbReference type="SAM" id="MobiDB-lite"/>
    </source>
</evidence>
<reference evidence="3 4" key="1">
    <citation type="journal article" date="2019" name="Sci. Rep.">
        <title>Nanopore sequencing improves the draft genome of the human pathogenic amoeba Naegleria fowleri.</title>
        <authorList>
            <person name="Liechti N."/>
            <person name="Schurch N."/>
            <person name="Bruggmann R."/>
            <person name="Wittwer M."/>
        </authorList>
    </citation>
    <scope>NUCLEOTIDE SEQUENCE [LARGE SCALE GENOMIC DNA]</scope>
    <source>
        <strain evidence="3 4">ATCC 30894</strain>
    </source>
</reference>
<dbReference type="Proteomes" id="UP000444721">
    <property type="component" value="Unassembled WGS sequence"/>
</dbReference>
<evidence type="ECO:0000313" key="3">
    <source>
        <dbReference type="EMBL" id="KAF0978777.1"/>
    </source>
</evidence>
<dbReference type="EMBL" id="VFQX01000028">
    <property type="protein sequence ID" value="KAF0978777.1"/>
    <property type="molecule type" value="Genomic_DNA"/>
</dbReference>
<dbReference type="PROSITE" id="PS50294">
    <property type="entry name" value="WD_REPEATS_REGION"/>
    <property type="match status" value="1"/>
</dbReference>
<keyword evidence="1" id="KW-0853">WD repeat</keyword>
<proteinExistence type="predicted"/>
<dbReference type="Pfam" id="PF00400">
    <property type="entry name" value="WD40"/>
    <property type="match status" value="1"/>
</dbReference>
<dbReference type="SUPFAM" id="SSF50978">
    <property type="entry name" value="WD40 repeat-like"/>
    <property type="match status" value="1"/>
</dbReference>
<protein>
    <submittedName>
        <fullName evidence="3">Uncharacterized protein</fullName>
    </submittedName>
</protein>
<dbReference type="AlphaFoldDB" id="A0A6A5BNW9"/>
<dbReference type="PROSITE" id="PS50082">
    <property type="entry name" value="WD_REPEATS_2"/>
    <property type="match status" value="1"/>
</dbReference>
<dbReference type="InterPro" id="IPR015943">
    <property type="entry name" value="WD40/YVTN_repeat-like_dom_sf"/>
</dbReference>
<feature type="compositionally biased region" description="Low complexity" evidence="2">
    <location>
        <begin position="118"/>
        <end position="140"/>
    </location>
</feature>
<dbReference type="Gene3D" id="2.130.10.10">
    <property type="entry name" value="YVTN repeat-like/Quinoprotein amine dehydrogenase"/>
    <property type="match status" value="1"/>
</dbReference>
<feature type="compositionally biased region" description="Polar residues" evidence="2">
    <location>
        <begin position="243"/>
        <end position="253"/>
    </location>
</feature>
<dbReference type="PANTHER" id="PTHR43991:SF9">
    <property type="entry name" value="DUF2415 DOMAIN-CONTAINING PROTEIN"/>
    <property type="match status" value="1"/>
</dbReference>
<name>A0A6A5BNW9_NAEFO</name>
<feature type="compositionally biased region" description="Low complexity" evidence="2">
    <location>
        <begin position="90"/>
        <end position="109"/>
    </location>
</feature>
<comment type="caution">
    <text evidence="3">The sequence shown here is derived from an EMBL/GenBank/DDBJ whole genome shotgun (WGS) entry which is preliminary data.</text>
</comment>
<dbReference type="RefSeq" id="XP_044563490.1">
    <property type="nucleotide sequence ID" value="XM_044704976.1"/>
</dbReference>
<dbReference type="InterPro" id="IPR001680">
    <property type="entry name" value="WD40_rpt"/>
</dbReference>
<dbReference type="InterPro" id="IPR036322">
    <property type="entry name" value="WD40_repeat_dom_sf"/>
</dbReference>
<feature type="region of interest" description="Disordered" evidence="2">
    <location>
        <begin position="88"/>
        <end position="153"/>
    </location>
</feature>